<dbReference type="EMBL" id="FOZK01000002">
    <property type="protein sequence ID" value="SFR96357.1"/>
    <property type="molecule type" value="Genomic_DNA"/>
</dbReference>
<reference evidence="7 8" key="1">
    <citation type="submission" date="2016-10" db="EMBL/GenBank/DDBJ databases">
        <authorList>
            <person name="de Groot N.N."/>
        </authorList>
    </citation>
    <scope>NUCLEOTIDE SEQUENCE [LARGE SCALE GENOMIC DNA]</scope>
    <source>
        <strain evidence="7 8">CGMCC 1.10457</strain>
    </source>
</reference>
<feature type="transmembrane region" description="Helical" evidence="6">
    <location>
        <begin position="24"/>
        <end position="52"/>
    </location>
</feature>
<evidence type="ECO:0000313" key="7">
    <source>
        <dbReference type="EMBL" id="SFR96357.1"/>
    </source>
</evidence>
<sequence length="238" mass="25641">MLSFVPGSTPAHRLDPRSKLCFQAGFAVAALAADSVAWLAATYLLTAVVLTAARLSPVRVARDYRIVLGVLAVAPVVAGLALGPPWFRVGPARDSLFAVLRVPPVLAVSAAYVRTTPVRDTRAAIQRVVPGRPGQLLGVGVGLVFRFFPLVVDDLRTVRTAMHARAGQRRPFHDRARRLFLRGLDRTVARADRLAVALQARCFAWNPTLPALAFERADYPVMLAGIALGLAPVVPLFL</sequence>
<keyword evidence="2" id="KW-1003">Cell membrane</keyword>
<keyword evidence="5 6" id="KW-0472">Membrane</keyword>
<dbReference type="GO" id="GO:0005886">
    <property type="term" value="C:plasma membrane"/>
    <property type="evidence" value="ECO:0007669"/>
    <property type="project" value="UniProtKB-ARBA"/>
</dbReference>
<dbReference type="RefSeq" id="WP_089815645.1">
    <property type="nucleotide sequence ID" value="NZ_FOZK01000002.1"/>
</dbReference>
<proteinExistence type="predicted"/>
<keyword evidence="3 6" id="KW-0812">Transmembrane</keyword>
<gene>
    <name evidence="7" type="ORF">SAMN05216559_1567</name>
</gene>
<keyword evidence="4 6" id="KW-1133">Transmembrane helix</keyword>
<evidence type="ECO:0000256" key="5">
    <source>
        <dbReference type="ARBA" id="ARBA00023136"/>
    </source>
</evidence>
<accession>A0A1I6KYU4</accession>
<keyword evidence="8" id="KW-1185">Reference proteome</keyword>
<dbReference type="OrthoDB" id="204634at2157"/>
<organism evidence="7 8">
    <name type="scientific">Halomicrobium zhouii</name>
    <dbReference type="NCBI Taxonomy" id="767519"/>
    <lineage>
        <taxon>Archaea</taxon>
        <taxon>Methanobacteriati</taxon>
        <taxon>Methanobacteriota</taxon>
        <taxon>Stenosarchaea group</taxon>
        <taxon>Halobacteria</taxon>
        <taxon>Halobacteriales</taxon>
        <taxon>Haloarculaceae</taxon>
        <taxon>Halomicrobium</taxon>
    </lineage>
</organism>
<dbReference type="STRING" id="767519.SAMN05216559_1567"/>
<name>A0A1I6KYU4_9EURY</name>
<evidence type="ECO:0000256" key="4">
    <source>
        <dbReference type="ARBA" id="ARBA00022989"/>
    </source>
</evidence>
<protein>
    <submittedName>
        <fullName evidence="7">Biotin transport system permease protein</fullName>
    </submittedName>
</protein>
<evidence type="ECO:0000313" key="8">
    <source>
        <dbReference type="Proteomes" id="UP000199062"/>
    </source>
</evidence>
<evidence type="ECO:0000256" key="2">
    <source>
        <dbReference type="ARBA" id="ARBA00022475"/>
    </source>
</evidence>
<dbReference type="AlphaFoldDB" id="A0A1I6KYU4"/>
<feature type="transmembrane region" description="Helical" evidence="6">
    <location>
        <begin position="64"/>
        <end position="83"/>
    </location>
</feature>
<dbReference type="CDD" id="cd16914">
    <property type="entry name" value="EcfT"/>
    <property type="match status" value="1"/>
</dbReference>
<dbReference type="PANTHER" id="PTHR34857:SF2">
    <property type="entry name" value="SLL0384 PROTEIN"/>
    <property type="match status" value="1"/>
</dbReference>
<evidence type="ECO:0000256" key="6">
    <source>
        <dbReference type="SAM" id="Phobius"/>
    </source>
</evidence>
<dbReference type="Proteomes" id="UP000199062">
    <property type="component" value="Unassembled WGS sequence"/>
</dbReference>
<evidence type="ECO:0000256" key="3">
    <source>
        <dbReference type="ARBA" id="ARBA00022692"/>
    </source>
</evidence>
<evidence type="ECO:0000256" key="1">
    <source>
        <dbReference type="ARBA" id="ARBA00004141"/>
    </source>
</evidence>
<dbReference type="PANTHER" id="PTHR34857">
    <property type="entry name" value="SLL0384 PROTEIN"/>
    <property type="match status" value="1"/>
</dbReference>
<dbReference type="InterPro" id="IPR003339">
    <property type="entry name" value="ABC/ECF_trnsptr_transmembrane"/>
</dbReference>
<dbReference type="Pfam" id="PF02361">
    <property type="entry name" value="CbiQ"/>
    <property type="match status" value="1"/>
</dbReference>
<dbReference type="InterPro" id="IPR051611">
    <property type="entry name" value="ECF_transporter_component"/>
</dbReference>
<comment type="subcellular location">
    <subcellularLocation>
        <location evidence="1">Membrane</location>
        <topology evidence="1">Multi-pass membrane protein</topology>
    </subcellularLocation>
</comment>